<dbReference type="Gene3D" id="3.90.245.10">
    <property type="entry name" value="Ribonucleoside hydrolase-like"/>
    <property type="match status" value="1"/>
</dbReference>
<sequence length="339" mass="35522">MSAEPGDGVTPYWIDTDPGVDDALALLLAVRAVGSRVVGCSTVQGNVDEPAAARNFSRVLATFDRHGLLPVGWRPVLARGSRLPLARGKALRATAMHGVGGLGELAWEPAAPWDHFGDEPAAVAICAAARTHPDLHLVCFGPLTNVALALHLDPELTTRLRRVTVMGGSLRAGGNETLAAEFNFAADPEAARAVLEADFEELRLVPIDGCQTARMTADDVARMEAVGSPAASVACEIVGQWRARIERGGQALYDALAWLLALRPELGTWKAAYVTVDTGRDVAHGASLADWRGRSGKTPNLRAAMAVDRRAVMDVLCGLLVDATDGGADGRDGAGAGSD</sequence>
<name>A0A6J4KK23_9CHLR</name>
<dbReference type="EMBL" id="CADCTC010000320">
    <property type="protein sequence ID" value="CAA9306638.1"/>
    <property type="molecule type" value="Genomic_DNA"/>
</dbReference>
<dbReference type="Pfam" id="PF01156">
    <property type="entry name" value="IU_nuc_hydro"/>
    <property type="match status" value="1"/>
</dbReference>
<dbReference type="GO" id="GO:0008477">
    <property type="term" value="F:purine nucleosidase activity"/>
    <property type="evidence" value="ECO:0007669"/>
    <property type="project" value="UniProtKB-EC"/>
</dbReference>
<gene>
    <name evidence="4" type="ORF">AVDCRST_MAG77-6128</name>
</gene>
<dbReference type="InterPro" id="IPR023186">
    <property type="entry name" value="IUNH"/>
</dbReference>
<dbReference type="PANTHER" id="PTHR12304">
    <property type="entry name" value="INOSINE-URIDINE PREFERRING NUCLEOSIDE HYDROLASE"/>
    <property type="match status" value="1"/>
</dbReference>
<organism evidence="4">
    <name type="scientific">uncultured Chloroflexota bacterium</name>
    <dbReference type="NCBI Taxonomy" id="166587"/>
    <lineage>
        <taxon>Bacteria</taxon>
        <taxon>Bacillati</taxon>
        <taxon>Chloroflexota</taxon>
        <taxon>environmental samples</taxon>
    </lineage>
</organism>
<dbReference type="GO" id="GO:0005829">
    <property type="term" value="C:cytosol"/>
    <property type="evidence" value="ECO:0007669"/>
    <property type="project" value="TreeGrafter"/>
</dbReference>
<feature type="domain" description="Inosine/uridine-preferring nucleoside hydrolase" evidence="3">
    <location>
        <begin position="13"/>
        <end position="313"/>
    </location>
</feature>
<evidence type="ECO:0000313" key="4">
    <source>
        <dbReference type="EMBL" id="CAA9306638.1"/>
    </source>
</evidence>
<evidence type="ECO:0000259" key="3">
    <source>
        <dbReference type="Pfam" id="PF01156"/>
    </source>
</evidence>
<reference evidence="4" key="1">
    <citation type="submission" date="2020-02" db="EMBL/GenBank/DDBJ databases">
        <authorList>
            <person name="Meier V. D."/>
        </authorList>
    </citation>
    <scope>NUCLEOTIDE SEQUENCE</scope>
    <source>
        <strain evidence="4">AVDCRST_MAG77</strain>
    </source>
</reference>
<protein>
    <submittedName>
        <fullName evidence="4">Inosine-uridine preferring nucleoside hydrolase</fullName>
        <ecNumber evidence="4">3.2.2.1</ecNumber>
    </submittedName>
</protein>
<keyword evidence="2 4" id="KW-0326">Glycosidase</keyword>
<dbReference type="SUPFAM" id="SSF53590">
    <property type="entry name" value="Nucleoside hydrolase"/>
    <property type="match status" value="1"/>
</dbReference>
<keyword evidence="1 4" id="KW-0378">Hydrolase</keyword>
<dbReference type="InterPro" id="IPR036452">
    <property type="entry name" value="Ribo_hydro-like"/>
</dbReference>
<dbReference type="InterPro" id="IPR001910">
    <property type="entry name" value="Inosine/uridine_hydrolase_dom"/>
</dbReference>
<dbReference type="AlphaFoldDB" id="A0A6J4KK23"/>
<dbReference type="PANTHER" id="PTHR12304:SF59">
    <property type="entry name" value="INOSINE-URIDINE PREFERRING NUCLEOSIDE HYDROLASE FAMILY PROTEIN"/>
    <property type="match status" value="1"/>
</dbReference>
<evidence type="ECO:0000256" key="1">
    <source>
        <dbReference type="ARBA" id="ARBA00022801"/>
    </source>
</evidence>
<accession>A0A6J4KK23</accession>
<proteinExistence type="predicted"/>
<dbReference type="EC" id="3.2.2.1" evidence="4"/>
<evidence type="ECO:0000256" key="2">
    <source>
        <dbReference type="ARBA" id="ARBA00023295"/>
    </source>
</evidence>
<dbReference type="GO" id="GO:0006152">
    <property type="term" value="P:purine nucleoside catabolic process"/>
    <property type="evidence" value="ECO:0007669"/>
    <property type="project" value="TreeGrafter"/>
</dbReference>